<dbReference type="Proteomes" id="UP001284901">
    <property type="component" value="Unassembled WGS sequence"/>
</dbReference>
<proteinExistence type="inferred from homology"/>
<dbReference type="RefSeq" id="WP_320754513.1">
    <property type="nucleotide sequence ID" value="NZ_JAWNFY010000012.1"/>
</dbReference>
<evidence type="ECO:0000256" key="3">
    <source>
        <dbReference type="ARBA" id="ARBA00022578"/>
    </source>
</evidence>
<name>A0ABU5GE12_9ACTO</name>
<dbReference type="InterPro" id="IPR001207">
    <property type="entry name" value="Transposase_mutator"/>
</dbReference>
<evidence type="ECO:0000256" key="5">
    <source>
        <dbReference type="ARBA" id="ARBA00023172"/>
    </source>
</evidence>
<organism evidence="8 9">
    <name type="scientific">Actinotignum timonense</name>
    <dbReference type="NCBI Taxonomy" id="1870995"/>
    <lineage>
        <taxon>Bacteria</taxon>
        <taxon>Bacillati</taxon>
        <taxon>Actinomycetota</taxon>
        <taxon>Actinomycetes</taxon>
        <taxon>Actinomycetales</taxon>
        <taxon>Actinomycetaceae</taxon>
        <taxon>Actinotignum</taxon>
    </lineage>
</organism>
<dbReference type="PANTHER" id="PTHR33217">
    <property type="entry name" value="TRANSPOSASE FOR INSERTION SEQUENCE ELEMENT IS1081"/>
    <property type="match status" value="1"/>
</dbReference>
<evidence type="ECO:0000256" key="6">
    <source>
        <dbReference type="RuleBase" id="RU365089"/>
    </source>
</evidence>
<reference evidence="8 9" key="1">
    <citation type="submission" date="2023-10" db="EMBL/GenBank/DDBJ databases">
        <title>Whole Genome based description of the genera Actinobaculum and Actinotignum reveals a complex phylogenetic relationship within the species included in the genus Actinotignum.</title>
        <authorList>
            <person name="Jensen C.S."/>
            <person name="Dargis R."/>
            <person name="Kemp M."/>
            <person name="Christensen J.J."/>
        </authorList>
    </citation>
    <scope>NUCLEOTIDE SEQUENCE [LARGE SCALE GENOMIC DNA]</scope>
    <source>
        <strain evidence="8 9">SLA_B089</strain>
    </source>
</reference>
<accession>A0ABU5GE12</accession>
<dbReference type="Pfam" id="PF00872">
    <property type="entry name" value="Transposase_mut"/>
    <property type="match status" value="1"/>
</dbReference>
<evidence type="ECO:0000256" key="7">
    <source>
        <dbReference type="SAM" id="MobiDB-lite"/>
    </source>
</evidence>
<evidence type="ECO:0000313" key="8">
    <source>
        <dbReference type="EMBL" id="MDY5146462.1"/>
    </source>
</evidence>
<evidence type="ECO:0000256" key="1">
    <source>
        <dbReference type="ARBA" id="ARBA00002190"/>
    </source>
</evidence>
<evidence type="ECO:0000313" key="9">
    <source>
        <dbReference type="Proteomes" id="UP001284901"/>
    </source>
</evidence>
<comment type="function">
    <text evidence="1 6">Required for the transposition of the insertion element.</text>
</comment>
<keyword evidence="3 6" id="KW-0815">Transposition</keyword>
<comment type="similarity">
    <text evidence="2 6">Belongs to the transposase mutator family.</text>
</comment>
<keyword evidence="9" id="KW-1185">Reference proteome</keyword>
<evidence type="ECO:0000256" key="2">
    <source>
        <dbReference type="ARBA" id="ARBA00010961"/>
    </source>
</evidence>
<keyword evidence="5 6" id="KW-0233">DNA recombination</keyword>
<feature type="region of interest" description="Disordered" evidence="7">
    <location>
        <begin position="344"/>
        <end position="370"/>
    </location>
</feature>
<dbReference type="PANTHER" id="PTHR33217:SF9">
    <property type="entry name" value="MUTATOR FAMILY TRANSPOSASE"/>
    <property type="match status" value="1"/>
</dbReference>
<keyword evidence="6" id="KW-0814">Transposable element</keyword>
<gene>
    <name evidence="8" type="ORF">R6P33_05415</name>
</gene>
<keyword evidence="4 6" id="KW-0238">DNA-binding</keyword>
<comment type="caution">
    <text evidence="8">The sequence shown here is derived from an EMBL/GenBank/DDBJ whole genome shotgun (WGS) entry which is preliminary data.</text>
</comment>
<dbReference type="InterPro" id="IPR048004">
    <property type="entry name" value="IS1249_transpos"/>
</dbReference>
<sequence length="388" mass="45032">MKKLNPRARHCPICSNPSKKKGFTKQGRQRWYCKECKYSFTATDDRQKHAQEFAEFLTYLTTTTPRRLGARDTRTWDRTHAWCWQTRPIWTPTGQVYDQVFIDGTYIAYNWCVLIAYTREGVIAYQLCDRESKAAYLALLRRLPAPIVATTDGAPGALAAIKQEWPTTRIQRCLVHVQRNIRQVTTTRPQTQAHKALYKLALDLTKITTREGAITWQNSLHAFHELYDQWLAEKTYREETRLENIPSFARKNKKWWYTHHPTRRIVGALDRYVKQGVLFTFLDPTLDVSTSLESTTNRLEGGVNAPLKEFLHSHRGWSQPHLLTALDYWLYSRSINTQPMSDFASNKVQTRKKPVSAPSDKPAQIDTHIDTEHPWEDGLNIRKGQIGS</sequence>
<dbReference type="NCBIfam" id="NF033544">
    <property type="entry name" value="transpos_IS1249"/>
    <property type="match status" value="1"/>
</dbReference>
<protein>
    <recommendedName>
        <fullName evidence="6">Mutator family transposase</fullName>
    </recommendedName>
</protein>
<dbReference type="EMBL" id="JAWNFY010000012">
    <property type="protein sequence ID" value="MDY5146462.1"/>
    <property type="molecule type" value="Genomic_DNA"/>
</dbReference>
<evidence type="ECO:0000256" key="4">
    <source>
        <dbReference type="ARBA" id="ARBA00023125"/>
    </source>
</evidence>